<dbReference type="InterPro" id="IPR000668">
    <property type="entry name" value="Peptidase_C1A_C"/>
</dbReference>
<dbReference type="AlphaFoldDB" id="A0A0N4W8Q6"/>
<dbReference type="InterPro" id="IPR013128">
    <property type="entry name" value="Peptidase_C1A"/>
</dbReference>
<evidence type="ECO:0000259" key="2">
    <source>
        <dbReference type="SMART" id="SM00645"/>
    </source>
</evidence>
<dbReference type="PANTHER" id="PTHR12411">
    <property type="entry name" value="CYSTEINE PROTEASE FAMILY C1-RELATED"/>
    <property type="match status" value="1"/>
</dbReference>
<dbReference type="GO" id="GO:0008234">
    <property type="term" value="F:cysteine-type peptidase activity"/>
    <property type="evidence" value="ECO:0007669"/>
    <property type="project" value="InterPro"/>
</dbReference>
<organism evidence="3">
    <name type="scientific">Haemonchus placei</name>
    <name type="common">Barber's pole worm</name>
    <dbReference type="NCBI Taxonomy" id="6290"/>
    <lineage>
        <taxon>Eukaryota</taxon>
        <taxon>Metazoa</taxon>
        <taxon>Ecdysozoa</taxon>
        <taxon>Nematoda</taxon>
        <taxon>Chromadorea</taxon>
        <taxon>Rhabditida</taxon>
        <taxon>Rhabditina</taxon>
        <taxon>Rhabditomorpha</taxon>
        <taxon>Strongyloidea</taxon>
        <taxon>Trichostrongylidae</taxon>
        <taxon>Haemonchus</taxon>
    </lineage>
</organism>
<evidence type="ECO:0000313" key="3">
    <source>
        <dbReference type="WBParaSite" id="HPLM_0000661101-mRNA-1"/>
    </source>
</evidence>
<protein>
    <submittedName>
        <fullName evidence="3">Pept_C1 domain-containing protein</fullName>
    </submittedName>
</protein>
<dbReference type="SMART" id="SM00645">
    <property type="entry name" value="Pept_C1"/>
    <property type="match status" value="1"/>
</dbReference>
<accession>A0A0N4W8Q6</accession>
<dbReference type="PROSITE" id="PS00639">
    <property type="entry name" value="THIOL_PROTEASE_HIS"/>
    <property type="match status" value="1"/>
</dbReference>
<feature type="domain" description="Peptidase C1A papain C-terminal" evidence="2">
    <location>
        <begin position="2"/>
        <end position="199"/>
    </location>
</feature>
<dbReference type="OMA" id="WYGRISS"/>
<dbReference type="Pfam" id="PF00112">
    <property type="entry name" value="Peptidase_C1"/>
    <property type="match status" value="1"/>
</dbReference>
<reference evidence="3" key="1">
    <citation type="submission" date="2017-02" db="UniProtKB">
        <authorList>
            <consortium name="WormBaseParasite"/>
        </authorList>
    </citation>
    <scope>IDENTIFICATION</scope>
</reference>
<sequence length="202" mass="23124">LLNDSTKNVVQTRIHHLLRRLFISRDYHSRCDGGYAHEAWAFALTYGVVTGGGYKAKGVCRPYPFHPCGFHHGQFYSCPRDHEYVTPVCKKYCQYGYGKRYEKDKIFARTARILDTDEKAIQKEIMINGPVQAAFTVYEDFSFYKKGIYVHTGGKETGGHAVKIIGWGVENGTKYWTIANSWHDDWGEDGIISYCTALAFRK</sequence>
<dbReference type="GO" id="GO:0006508">
    <property type="term" value="P:proteolysis"/>
    <property type="evidence" value="ECO:0007669"/>
    <property type="project" value="InterPro"/>
</dbReference>
<dbReference type="InterPro" id="IPR025660">
    <property type="entry name" value="Pept_his_AS"/>
</dbReference>
<proteinExistence type="inferred from homology"/>
<evidence type="ECO:0000256" key="1">
    <source>
        <dbReference type="ARBA" id="ARBA00008455"/>
    </source>
</evidence>
<dbReference type="InterPro" id="IPR038765">
    <property type="entry name" value="Papain-like_cys_pep_sf"/>
</dbReference>
<dbReference type="SUPFAM" id="SSF54001">
    <property type="entry name" value="Cysteine proteinases"/>
    <property type="match status" value="1"/>
</dbReference>
<comment type="similarity">
    <text evidence="1">Belongs to the peptidase C1 family.</text>
</comment>
<dbReference type="WBParaSite" id="HPLM_0000661101-mRNA-1">
    <property type="protein sequence ID" value="HPLM_0000661101-mRNA-1"/>
    <property type="gene ID" value="HPLM_0000661101"/>
</dbReference>
<name>A0A0N4W8Q6_HAEPC</name>
<dbReference type="Gene3D" id="3.90.70.10">
    <property type="entry name" value="Cysteine proteinases"/>
    <property type="match status" value="1"/>
</dbReference>